<evidence type="ECO:0000313" key="2">
    <source>
        <dbReference type="Proteomes" id="UP000006729"/>
    </source>
</evidence>
<name>U5FMZ4_POPTR</name>
<dbReference type="HOGENOM" id="CLU_2227789_0_0_1"/>
<dbReference type="AlphaFoldDB" id="U5FMZ4"/>
<dbReference type="Proteomes" id="UP000006729">
    <property type="component" value="Chromosome 14"/>
</dbReference>
<reference evidence="1 2" key="1">
    <citation type="journal article" date="2006" name="Science">
        <title>The genome of black cottonwood, Populus trichocarpa (Torr. &amp; Gray).</title>
        <authorList>
            <person name="Tuskan G.A."/>
            <person name="Difazio S."/>
            <person name="Jansson S."/>
            <person name="Bohlmann J."/>
            <person name="Grigoriev I."/>
            <person name="Hellsten U."/>
            <person name="Putnam N."/>
            <person name="Ralph S."/>
            <person name="Rombauts S."/>
            <person name="Salamov A."/>
            <person name="Schein J."/>
            <person name="Sterck L."/>
            <person name="Aerts A."/>
            <person name="Bhalerao R.R."/>
            <person name="Bhalerao R.P."/>
            <person name="Blaudez D."/>
            <person name="Boerjan W."/>
            <person name="Brun A."/>
            <person name="Brunner A."/>
            <person name="Busov V."/>
            <person name="Campbell M."/>
            <person name="Carlson J."/>
            <person name="Chalot M."/>
            <person name="Chapman J."/>
            <person name="Chen G.L."/>
            <person name="Cooper D."/>
            <person name="Coutinho P.M."/>
            <person name="Couturier J."/>
            <person name="Covert S."/>
            <person name="Cronk Q."/>
            <person name="Cunningham R."/>
            <person name="Davis J."/>
            <person name="Degroeve S."/>
            <person name="Dejardin A."/>
            <person name="Depamphilis C."/>
            <person name="Detter J."/>
            <person name="Dirks B."/>
            <person name="Dubchak I."/>
            <person name="Duplessis S."/>
            <person name="Ehlting J."/>
            <person name="Ellis B."/>
            <person name="Gendler K."/>
            <person name="Goodstein D."/>
            <person name="Gribskov M."/>
            <person name="Grimwood J."/>
            <person name="Groover A."/>
            <person name="Gunter L."/>
            <person name="Hamberger B."/>
            <person name="Heinze B."/>
            <person name="Helariutta Y."/>
            <person name="Henrissat B."/>
            <person name="Holligan D."/>
            <person name="Holt R."/>
            <person name="Huang W."/>
            <person name="Islam-Faridi N."/>
            <person name="Jones S."/>
            <person name="Jones-Rhoades M."/>
            <person name="Jorgensen R."/>
            <person name="Joshi C."/>
            <person name="Kangasjarvi J."/>
            <person name="Karlsson J."/>
            <person name="Kelleher C."/>
            <person name="Kirkpatrick R."/>
            <person name="Kirst M."/>
            <person name="Kohler A."/>
            <person name="Kalluri U."/>
            <person name="Larimer F."/>
            <person name="Leebens-Mack J."/>
            <person name="Leple J.C."/>
            <person name="Locascio P."/>
            <person name="Lou Y."/>
            <person name="Lucas S."/>
            <person name="Martin F."/>
            <person name="Montanini B."/>
            <person name="Napoli C."/>
            <person name="Nelson D.R."/>
            <person name="Nelson C."/>
            <person name="Nieminen K."/>
            <person name="Nilsson O."/>
            <person name="Pereda V."/>
            <person name="Peter G."/>
            <person name="Philippe R."/>
            <person name="Pilate G."/>
            <person name="Poliakov A."/>
            <person name="Razumovskaya J."/>
            <person name="Richardson P."/>
            <person name="Rinaldi C."/>
            <person name="Ritland K."/>
            <person name="Rouze P."/>
            <person name="Ryaboy D."/>
            <person name="Schmutz J."/>
            <person name="Schrader J."/>
            <person name="Segerman B."/>
            <person name="Shin H."/>
            <person name="Siddiqui A."/>
            <person name="Sterky F."/>
            <person name="Terry A."/>
            <person name="Tsai C.J."/>
            <person name="Uberbacher E."/>
            <person name="Unneberg P."/>
            <person name="Vahala J."/>
            <person name="Wall K."/>
            <person name="Wessler S."/>
            <person name="Yang G."/>
            <person name="Yin T."/>
            <person name="Douglas C."/>
            <person name="Marra M."/>
            <person name="Sandberg G."/>
            <person name="Van de Peer Y."/>
            <person name="Rokhsar D."/>
        </authorList>
    </citation>
    <scope>NUCLEOTIDE SEQUENCE [LARGE SCALE GENOMIC DNA]</scope>
    <source>
        <strain evidence="2">cv. Nisqually</strain>
    </source>
</reference>
<dbReference type="EMBL" id="CM009303">
    <property type="protein sequence ID" value="PNT02237.1"/>
    <property type="molecule type" value="Genomic_DNA"/>
</dbReference>
<gene>
    <name evidence="1" type="ORF">POPTR_014G000300</name>
</gene>
<organism evidence="1 2">
    <name type="scientific">Populus trichocarpa</name>
    <name type="common">Western balsam poplar</name>
    <name type="synonym">Populus balsamifera subsp. trichocarpa</name>
    <dbReference type="NCBI Taxonomy" id="3694"/>
    <lineage>
        <taxon>Eukaryota</taxon>
        <taxon>Viridiplantae</taxon>
        <taxon>Streptophyta</taxon>
        <taxon>Embryophyta</taxon>
        <taxon>Tracheophyta</taxon>
        <taxon>Spermatophyta</taxon>
        <taxon>Magnoliopsida</taxon>
        <taxon>eudicotyledons</taxon>
        <taxon>Gunneridae</taxon>
        <taxon>Pentapetalae</taxon>
        <taxon>rosids</taxon>
        <taxon>fabids</taxon>
        <taxon>Malpighiales</taxon>
        <taxon>Salicaceae</taxon>
        <taxon>Saliceae</taxon>
        <taxon>Populus</taxon>
    </lineage>
</organism>
<dbReference type="InParanoid" id="U5FMZ4"/>
<protein>
    <submittedName>
        <fullName evidence="1">Uncharacterized protein</fullName>
    </submittedName>
</protein>
<accession>U5FMZ4</accession>
<sequence length="106" mass="12872">MLHARKYHTLCYRPRRKFFLFVLCLLAIKTYSFCFLCYDSCPLYSFHSVYWCIASEDIVNCIFQCKLMILIEKEKAMHNMVRLMDRVDSVQNKLSDLNLWWEIRSI</sequence>
<evidence type="ECO:0000313" key="1">
    <source>
        <dbReference type="EMBL" id="PNT02237.1"/>
    </source>
</evidence>
<keyword evidence="2" id="KW-1185">Reference proteome</keyword>
<proteinExistence type="predicted"/>